<dbReference type="EMBL" id="JBAHYK010000036">
    <property type="protein sequence ID" value="KAL0580190.1"/>
    <property type="molecule type" value="Genomic_DNA"/>
</dbReference>
<dbReference type="InterPro" id="IPR032675">
    <property type="entry name" value="LRR_dom_sf"/>
</dbReference>
<sequence length="677" mass="77532">MPIRFRKVFPALNTRSRALGGPVGTVIIKDPSPPPPSLALFTQTRCQQEHLLSDHLRIELRLETLCIRAMGPDSVEVELSNLIHKGELEITQLKCLTTTNSSLTSVQRKLLCHLIEDGQGAVERVKSKFQEKMAQASHRANLMLQVLEEQTRLYKKLLSPLRELPVEILGQIFELVVYEALRENQAYVGIRVLTLILAPSQVCSRWRNICHCTPRLWKVLPQRFEHVNSRHGEVLRSSGNVDAELDTELISLWLQRGSPHPVEISLRGDTHQSPIPLLPTLNQASRIGVLRLYANDTEFSAVSKDIVQSMSFPLLHTLELTVTSSFRARTDEMDSDDEVEDLPGPPIRSSIEPILPLLEHLNAPQLSRLELRLASNKLPDIHRYGTQLRELDLTFESSTWYVDLDEVTFPTRNVFAVLQHCPQLVKLNLYVNCRAPVDEYTGQLVLNELTTLVVSFGEDFDHIDDTMEVFSSLTLPKLDVLDIHFPDDVEFDGDVMQAFKERSGFSLHRLILRNCDMIEAEDLWEFVEDMETLEELYIGRYHFWFDFLPSLLPSETNGIQRFPLPSLHTFSMLIWIPGMLPTPIIDDVVEPIVKSRWWTDPAQRPCSRWRQFHVARDDYGTPFNDDDEDDDGKVLSPKAQKRMDAIVSEGLSLDFETGDWRPLHVDDPLYEYPDPLD</sequence>
<evidence type="ECO:0000313" key="2">
    <source>
        <dbReference type="EMBL" id="KAL0580190.1"/>
    </source>
</evidence>
<reference evidence="2 3" key="1">
    <citation type="submission" date="2024-02" db="EMBL/GenBank/DDBJ databases">
        <title>A draft genome for the cacao thread blight pathogen Marasmius crinis-equi.</title>
        <authorList>
            <person name="Cohen S.P."/>
            <person name="Baruah I.K."/>
            <person name="Amoako-Attah I."/>
            <person name="Bukari Y."/>
            <person name="Meinhardt L.W."/>
            <person name="Bailey B.A."/>
        </authorList>
    </citation>
    <scope>NUCLEOTIDE SEQUENCE [LARGE SCALE GENOMIC DNA]</scope>
    <source>
        <strain evidence="2 3">GH-76</strain>
    </source>
</reference>
<proteinExistence type="predicted"/>
<keyword evidence="3" id="KW-1185">Reference proteome</keyword>
<dbReference type="Gene3D" id="1.20.1280.50">
    <property type="match status" value="1"/>
</dbReference>
<dbReference type="Pfam" id="PF12937">
    <property type="entry name" value="F-box-like"/>
    <property type="match status" value="1"/>
</dbReference>
<dbReference type="PANTHER" id="PTHR38926">
    <property type="entry name" value="F-BOX DOMAIN CONTAINING PROTEIN, EXPRESSED"/>
    <property type="match status" value="1"/>
</dbReference>
<evidence type="ECO:0000259" key="1">
    <source>
        <dbReference type="Pfam" id="PF12937"/>
    </source>
</evidence>
<dbReference type="InterPro" id="IPR001810">
    <property type="entry name" value="F-box_dom"/>
</dbReference>
<gene>
    <name evidence="2" type="ORF">V5O48_001783</name>
</gene>
<comment type="caution">
    <text evidence="2">The sequence shown here is derived from an EMBL/GenBank/DDBJ whole genome shotgun (WGS) entry which is preliminary data.</text>
</comment>
<accession>A0ABR3FXE5</accession>
<dbReference type="Proteomes" id="UP001465976">
    <property type="component" value="Unassembled WGS sequence"/>
</dbReference>
<name>A0ABR3FXE5_9AGAR</name>
<feature type="domain" description="F-box" evidence="1">
    <location>
        <begin position="162"/>
        <end position="218"/>
    </location>
</feature>
<protein>
    <recommendedName>
        <fullName evidence="1">F-box domain-containing protein</fullName>
    </recommendedName>
</protein>
<dbReference type="SUPFAM" id="SSF52047">
    <property type="entry name" value="RNI-like"/>
    <property type="match status" value="1"/>
</dbReference>
<dbReference type="Gene3D" id="3.80.10.10">
    <property type="entry name" value="Ribonuclease Inhibitor"/>
    <property type="match status" value="1"/>
</dbReference>
<dbReference type="PANTHER" id="PTHR38926:SF5">
    <property type="entry name" value="F-BOX AND LEUCINE-RICH REPEAT PROTEIN 6"/>
    <property type="match status" value="1"/>
</dbReference>
<evidence type="ECO:0000313" key="3">
    <source>
        <dbReference type="Proteomes" id="UP001465976"/>
    </source>
</evidence>
<organism evidence="2 3">
    <name type="scientific">Marasmius crinis-equi</name>
    <dbReference type="NCBI Taxonomy" id="585013"/>
    <lineage>
        <taxon>Eukaryota</taxon>
        <taxon>Fungi</taxon>
        <taxon>Dikarya</taxon>
        <taxon>Basidiomycota</taxon>
        <taxon>Agaricomycotina</taxon>
        <taxon>Agaricomycetes</taxon>
        <taxon>Agaricomycetidae</taxon>
        <taxon>Agaricales</taxon>
        <taxon>Marasmiineae</taxon>
        <taxon>Marasmiaceae</taxon>
        <taxon>Marasmius</taxon>
    </lineage>
</organism>